<feature type="transmembrane region" description="Helical" evidence="20">
    <location>
        <begin position="292"/>
        <end position="309"/>
    </location>
</feature>
<dbReference type="InterPro" id="IPR049944">
    <property type="entry name" value="LGIC_TM_5-HT3"/>
</dbReference>
<dbReference type="GO" id="GO:0004888">
    <property type="term" value="F:transmembrane signaling receptor activity"/>
    <property type="evidence" value="ECO:0007669"/>
    <property type="project" value="InterPro"/>
</dbReference>
<dbReference type="InterPro" id="IPR036734">
    <property type="entry name" value="Neur_chan_lig-bd_sf"/>
</dbReference>
<comment type="function">
    <text evidence="19">Forms serotonin (5-hydroxytryptamine/5-HT3)-activated cation-selective channel complexes, which when activated cause fast, depolarizing responses in neurons.</text>
</comment>
<evidence type="ECO:0000313" key="23">
    <source>
        <dbReference type="EMBL" id="AHH38885.1"/>
    </source>
</evidence>
<protein>
    <submittedName>
        <fullName evidence="23">5-hydroxytryptamine receptor 3A</fullName>
    </submittedName>
</protein>
<keyword evidence="12" id="KW-0628">Postsynaptic cell membrane</keyword>
<evidence type="ECO:0000256" key="8">
    <source>
        <dbReference type="ARBA" id="ARBA00023136"/>
    </source>
</evidence>
<keyword evidence="2" id="KW-1003">Cell membrane</keyword>
<dbReference type="Gene3D" id="2.70.170.10">
    <property type="entry name" value="Neurotransmitter-gated ion-channel ligand-binding domain"/>
    <property type="match status" value="1"/>
</dbReference>
<comment type="catalytic activity">
    <reaction evidence="18">
        <text>Ca(2+)(in) = Ca(2+)(out)</text>
        <dbReference type="Rhea" id="RHEA:29671"/>
        <dbReference type="ChEBI" id="CHEBI:29108"/>
    </reaction>
</comment>
<evidence type="ECO:0000256" key="15">
    <source>
        <dbReference type="ARBA" id="ARBA00034104"/>
    </source>
</evidence>
<evidence type="ECO:0000256" key="19">
    <source>
        <dbReference type="ARBA" id="ARBA00037540"/>
    </source>
</evidence>
<feature type="domain" description="Neurotransmitter-gated ion-channel ligand-binding" evidence="21">
    <location>
        <begin position="56"/>
        <end position="255"/>
    </location>
</feature>
<keyword evidence="13" id="KW-1071">Ligand-gated ion channel</keyword>
<keyword evidence="6" id="KW-0770">Synapse</keyword>
<dbReference type="Pfam" id="PF02932">
    <property type="entry name" value="Neur_chan_memb"/>
    <property type="match status" value="1"/>
</dbReference>
<feature type="transmembrane region" description="Helical" evidence="20">
    <location>
        <begin position="256"/>
        <end position="280"/>
    </location>
</feature>
<evidence type="ECO:0000259" key="21">
    <source>
        <dbReference type="Pfam" id="PF02931"/>
    </source>
</evidence>
<reference evidence="23" key="1">
    <citation type="journal article" date="2012" name="BMC Genomics">
        <title>Efficient assembly and annotation of the transcriptome of catfish by RNA-Seq analysis of a doubled haploid homozygote.</title>
        <authorList>
            <person name="Liu S."/>
            <person name="Zhang Y."/>
            <person name="Zhou Z."/>
            <person name="Waldbieser G."/>
            <person name="Sun F."/>
            <person name="Lu J."/>
            <person name="Zhang J."/>
            <person name="Jiang Y."/>
            <person name="Zhang H."/>
            <person name="Wang X."/>
            <person name="Rajendran K.V."/>
            <person name="Khoo L."/>
            <person name="Kucuktas H."/>
            <person name="Peatman E."/>
            <person name="Liu Z."/>
        </authorList>
    </citation>
    <scope>NUCLEOTIDE SEQUENCE</scope>
    <source>
        <tissue evidence="23">Mixed</tissue>
    </source>
</reference>
<feature type="transmembrane region" description="Helical" evidence="20">
    <location>
        <begin position="321"/>
        <end position="341"/>
    </location>
</feature>
<evidence type="ECO:0000256" key="14">
    <source>
        <dbReference type="ARBA" id="ARBA00023303"/>
    </source>
</evidence>
<organism evidence="23">
    <name type="scientific">Ictalurus punctatus</name>
    <name type="common">Channel catfish</name>
    <name type="synonym">Silurus punctatus</name>
    <dbReference type="NCBI Taxonomy" id="7998"/>
    <lineage>
        <taxon>Eukaryota</taxon>
        <taxon>Metazoa</taxon>
        <taxon>Chordata</taxon>
        <taxon>Craniata</taxon>
        <taxon>Vertebrata</taxon>
        <taxon>Euteleostomi</taxon>
        <taxon>Actinopterygii</taxon>
        <taxon>Neopterygii</taxon>
        <taxon>Teleostei</taxon>
        <taxon>Ostariophysi</taxon>
        <taxon>Siluriformes</taxon>
        <taxon>Ictaluridae</taxon>
        <taxon>Ictalurus</taxon>
    </lineage>
</organism>
<evidence type="ECO:0000256" key="3">
    <source>
        <dbReference type="ARBA" id="ARBA00022692"/>
    </source>
</evidence>
<evidence type="ECO:0000256" key="13">
    <source>
        <dbReference type="ARBA" id="ARBA00023286"/>
    </source>
</evidence>
<keyword evidence="3 20" id="KW-0812">Transmembrane</keyword>
<keyword evidence="4 20" id="KW-0732">Signal</keyword>
<dbReference type="GO" id="GO:0005230">
    <property type="term" value="F:extracellular ligand-gated monoatomic ion channel activity"/>
    <property type="evidence" value="ECO:0007669"/>
    <property type="project" value="InterPro"/>
</dbReference>
<keyword evidence="11" id="KW-0325">Glycoprotein</keyword>
<dbReference type="InterPro" id="IPR038050">
    <property type="entry name" value="Neuro_actylchol_rec"/>
</dbReference>
<dbReference type="InterPro" id="IPR036719">
    <property type="entry name" value="Neuro-gated_channel_TM_sf"/>
</dbReference>
<dbReference type="InterPro" id="IPR006202">
    <property type="entry name" value="Neur_chan_lig-bd"/>
</dbReference>
<feature type="transmembrane region" description="Helical" evidence="20">
    <location>
        <begin position="456"/>
        <end position="477"/>
    </location>
</feature>
<dbReference type="AlphaFoldDB" id="W5UAK8"/>
<dbReference type="FunFam" id="2.70.170.10:FF:000017">
    <property type="entry name" value="5-hydroxytryptamine receptor 3A"/>
    <property type="match status" value="1"/>
</dbReference>
<evidence type="ECO:0000256" key="11">
    <source>
        <dbReference type="ARBA" id="ARBA00023180"/>
    </source>
</evidence>
<sequence>MAQQRGLTLVMGWLFVLLFNSPVGCRWVSEYSGGCWNTSEVEPFNCTSDDTTSLYKKVKNALWCTEIRPVQQPWDILNVKLGLTIAGIHDVNEKDQVIILSIVTTLDWEVPFLKWDNATCGTNKISYPKSELWLPDIQIEEFVDEDRSTDLPYVQLNYTGGVHLVQRKKVFATCDMDIYRFPFDVHTCSLTFHSYMLEEDEMSLTSKSREFIQRSSVTSDSGWILEEVTQVNNTFNLTTKRYFSSVRYNFTIKREASLYVVNLLVPSCFLSLLDMFSFFLPPHNVDRSAFKMTLILGYTVFLLITNDILPASGSKTPLINVFFSLSLALMVASLLETMFIVNVSNNANHYPRIPRWLHVLVLNYLARLLFMSPKPLGVPREVILNPHAKVTPDTSGEAMVPADTGEKDEMECAAVVDELKKVAREVLTIRFQIEEHLRPNQGNNDWKMIANVIDRLLFLFYVLFVVASYITIIAIWASSTVRHSK</sequence>
<evidence type="ECO:0000256" key="16">
    <source>
        <dbReference type="ARBA" id="ARBA00034430"/>
    </source>
</evidence>
<evidence type="ECO:0000256" key="2">
    <source>
        <dbReference type="ARBA" id="ARBA00022475"/>
    </source>
</evidence>
<dbReference type="InterPro" id="IPR018000">
    <property type="entry name" value="Neurotransmitter_ion_chnl_CS"/>
</dbReference>
<evidence type="ECO:0000256" key="5">
    <source>
        <dbReference type="ARBA" id="ARBA00022989"/>
    </source>
</evidence>
<feature type="domain" description="Neurotransmitter-gated ion-channel transmembrane" evidence="22">
    <location>
        <begin position="263"/>
        <end position="467"/>
    </location>
</feature>
<keyword evidence="7 20" id="KW-0406">Ion transport</keyword>
<evidence type="ECO:0000256" key="12">
    <source>
        <dbReference type="ARBA" id="ARBA00023257"/>
    </source>
</evidence>
<evidence type="ECO:0000256" key="20">
    <source>
        <dbReference type="RuleBase" id="RU000687"/>
    </source>
</evidence>
<gene>
    <name evidence="23" type="primary">HTR3A</name>
</gene>
<dbReference type="PRINTS" id="PR00252">
    <property type="entry name" value="NRIONCHANNEL"/>
</dbReference>
<accession>W5UAK8</accession>
<comment type="subcellular location">
    <subcellularLocation>
        <location evidence="15">Postsynaptic cell membrane</location>
        <topology evidence="15">Multi-pass membrane protein</topology>
    </subcellularLocation>
</comment>
<evidence type="ECO:0000256" key="18">
    <source>
        <dbReference type="ARBA" id="ARBA00036634"/>
    </source>
</evidence>
<evidence type="ECO:0000256" key="4">
    <source>
        <dbReference type="ARBA" id="ARBA00022729"/>
    </source>
</evidence>
<evidence type="ECO:0000256" key="1">
    <source>
        <dbReference type="ARBA" id="ARBA00022448"/>
    </source>
</evidence>
<evidence type="ECO:0000256" key="10">
    <source>
        <dbReference type="ARBA" id="ARBA00023170"/>
    </source>
</evidence>
<evidence type="ECO:0000256" key="9">
    <source>
        <dbReference type="ARBA" id="ARBA00023157"/>
    </source>
</evidence>
<dbReference type="GO" id="GO:0045211">
    <property type="term" value="C:postsynaptic membrane"/>
    <property type="evidence" value="ECO:0007669"/>
    <property type="project" value="UniProtKB-SubCell"/>
</dbReference>
<evidence type="ECO:0000256" key="6">
    <source>
        <dbReference type="ARBA" id="ARBA00023018"/>
    </source>
</evidence>
<dbReference type="InterPro" id="IPR006029">
    <property type="entry name" value="Neurotrans-gated_channel_TM"/>
</dbReference>
<dbReference type="CDD" id="cd19063">
    <property type="entry name" value="LGIC_TM_5-HT3"/>
    <property type="match status" value="1"/>
</dbReference>
<dbReference type="EMBL" id="JT409955">
    <property type="protein sequence ID" value="AHH38885.1"/>
    <property type="molecule type" value="mRNA"/>
</dbReference>
<feature type="chain" id="PRO_5022253937" evidence="20">
    <location>
        <begin position="26"/>
        <end position="485"/>
    </location>
</feature>
<feature type="signal peptide" evidence="20">
    <location>
        <begin position="1"/>
        <end position="25"/>
    </location>
</feature>
<dbReference type="Pfam" id="PF02931">
    <property type="entry name" value="Neur_chan_LBD"/>
    <property type="match status" value="1"/>
</dbReference>
<keyword evidence="9" id="KW-1015">Disulfide bond</keyword>
<dbReference type="SUPFAM" id="SSF63712">
    <property type="entry name" value="Nicotinic receptor ligand binding domain-like"/>
    <property type="match status" value="1"/>
</dbReference>
<dbReference type="Gene3D" id="1.20.58.390">
    <property type="entry name" value="Neurotransmitter-gated ion-channel transmembrane domain"/>
    <property type="match status" value="2"/>
</dbReference>
<comment type="catalytic activity">
    <reaction evidence="17">
        <text>Na(+)(in) = Na(+)(out)</text>
        <dbReference type="Rhea" id="RHEA:34963"/>
        <dbReference type="ChEBI" id="CHEBI:29101"/>
    </reaction>
</comment>
<keyword evidence="1 20" id="KW-0813">Transport</keyword>
<dbReference type="InterPro" id="IPR006201">
    <property type="entry name" value="Neur_channel"/>
</dbReference>
<keyword evidence="5 20" id="KW-1133">Transmembrane helix</keyword>
<dbReference type="PROSITE" id="PS00236">
    <property type="entry name" value="NEUROTR_ION_CHANNEL"/>
    <property type="match status" value="1"/>
</dbReference>
<comment type="similarity">
    <text evidence="20">Belongs to the ligand-gated ion channel (TC 1.A.9) family.</text>
</comment>
<evidence type="ECO:0000259" key="22">
    <source>
        <dbReference type="Pfam" id="PF02932"/>
    </source>
</evidence>
<proteinExistence type="evidence at transcript level"/>
<dbReference type="PANTHER" id="PTHR18945">
    <property type="entry name" value="NEUROTRANSMITTER GATED ION CHANNEL"/>
    <property type="match status" value="1"/>
</dbReference>
<evidence type="ECO:0000256" key="17">
    <source>
        <dbReference type="ARBA" id="ARBA00036239"/>
    </source>
</evidence>
<evidence type="ECO:0000256" key="7">
    <source>
        <dbReference type="ARBA" id="ARBA00023065"/>
    </source>
</evidence>
<keyword evidence="8 20" id="KW-0472">Membrane</keyword>
<comment type="catalytic activity">
    <reaction evidence="16">
        <text>K(+)(in) = K(+)(out)</text>
        <dbReference type="Rhea" id="RHEA:29463"/>
        <dbReference type="ChEBI" id="CHEBI:29103"/>
    </reaction>
</comment>
<keyword evidence="10 23" id="KW-0675">Receptor</keyword>
<dbReference type="SUPFAM" id="SSF90112">
    <property type="entry name" value="Neurotransmitter-gated ion-channel transmembrane pore"/>
    <property type="match status" value="1"/>
</dbReference>
<keyword evidence="14 20" id="KW-0407">Ion channel</keyword>
<name>W5UAK8_ICTPU</name>